<gene>
    <name evidence="5" type="ORF">MNEG_3575</name>
</gene>
<name>A0A0D2NH75_9CHLO</name>
<dbReference type="GO" id="GO:0005739">
    <property type="term" value="C:mitochondrion"/>
    <property type="evidence" value="ECO:0007669"/>
    <property type="project" value="UniProtKB-ARBA"/>
</dbReference>
<proteinExistence type="inferred from homology"/>
<feature type="chain" id="PRO_5002247728" description="DUF155 domain-containing protein" evidence="3">
    <location>
        <begin position="18"/>
        <end position="511"/>
    </location>
</feature>
<dbReference type="KEGG" id="mng:MNEG_3575"/>
<dbReference type="Proteomes" id="UP000054498">
    <property type="component" value="Unassembled WGS sequence"/>
</dbReference>
<dbReference type="GeneID" id="25736453"/>
<keyword evidence="3" id="KW-0732">Signal</keyword>
<dbReference type="OrthoDB" id="535318at2759"/>
<feature type="compositionally biased region" description="Basic and acidic residues" evidence="2">
    <location>
        <begin position="162"/>
        <end position="175"/>
    </location>
</feature>
<evidence type="ECO:0000256" key="2">
    <source>
        <dbReference type="SAM" id="MobiDB-lite"/>
    </source>
</evidence>
<comment type="similarity">
    <text evidence="1">Belongs to the RMD1/sif2 family.</text>
</comment>
<dbReference type="PANTHER" id="PTHR16255">
    <property type="entry name" value="REQUIRED FOR MEIOTIC NUCLEAR DIVISION PROTEIN 1 HOMOLOG"/>
    <property type="match status" value="1"/>
</dbReference>
<dbReference type="InterPro" id="IPR003734">
    <property type="entry name" value="DUF155"/>
</dbReference>
<feature type="compositionally biased region" description="Gly residues" evidence="2">
    <location>
        <begin position="176"/>
        <end position="197"/>
    </location>
</feature>
<dbReference type="EMBL" id="KK100674">
    <property type="protein sequence ID" value="KIZ04381.1"/>
    <property type="molecule type" value="Genomic_DNA"/>
</dbReference>
<evidence type="ECO:0000256" key="3">
    <source>
        <dbReference type="SAM" id="SignalP"/>
    </source>
</evidence>
<protein>
    <recommendedName>
        <fullName evidence="4">DUF155 domain-containing protein</fullName>
    </recommendedName>
</protein>
<dbReference type="InterPro" id="IPR051624">
    <property type="entry name" value="RMD1/Sad1-interacting"/>
</dbReference>
<dbReference type="PANTHER" id="PTHR16255:SF6">
    <property type="entry name" value="PROTEIN RETARDED ROOT GROWTH-LIKE"/>
    <property type="match status" value="1"/>
</dbReference>
<feature type="region of interest" description="Disordered" evidence="2">
    <location>
        <begin position="97"/>
        <end position="197"/>
    </location>
</feature>
<dbReference type="RefSeq" id="XP_013903400.1">
    <property type="nucleotide sequence ID" value="XM_014047946.1"/>
</dbReference>
<accession>A0A0D2NH75</accession>
<feature type="compositionally biased region" description="Low complexity" evidence="2">
    <location>
        <begin position="132"/>
        <end position="154"/>
    </location>
</feature>
<feature type="signal peptide" evidence="3">
    <location>
        <begin position="1"/>
        <end position="17"/>
    </location>
</feature>
<evidence type="ECO:0000313" key="6">
    <source>
        <dbReference type="Proteomes" id="UP000054498"/>
    </source>
</evidence>
<evidence type="ECO:0000259" key="4">
    <source>
        <dbReference type="Pfam" id="PF02582"/>
    </source>
</evidence>
<sequence length="511" mass="54990">MLLGLVALRLASCRSRAVLVHEGILAQLLSGCNVDAAPASRRALTSSNAGSDAAVTTAGTVSGGGMIERQRRLVAEIITAAQWQKEDKQRRANAFLEAASPPTARRWADNAGQGIHTRGSGAPRGHASPTRAAAPSQQQQQWHAAAAPDPWQDDCGGGDVEGVEHAPDRAGRRGGEGGGGGSGSSGGAGGGFSGGTRGAVVRLRQPRVEPQADGIKLPVKAYHIGGGVDFQRFAADHSQLISKHQLQRDHVVMELADMTGGTVLLGARTRQQAGASSAVRVLAVYSYGSAVFFNSDPEADAYWLEKLKGYAKDPHREPLTDETTVVVRPALDDWFALEPDHIVLQMLDLSNVRVISSIMGQSVALEHFDRRVIAAIERFTPVLSEIASKGVSKLVLPSLFSGMTGHHEDELLKLIGESSLLHTDVVYKLGLLHPTDVAWRTDKYYDVWKALHADYDIEKRFEALKAKLGPMLANAKFVLEVREDKKSERSELIIILLIGVEIVLHVAGWYM</sequence>
<feature type="domain" description="DUF155" evidence="4">
    <location>
        <begin position="283"/>
        <end position="464"/>
    </location>
</feature>
<organism evidence="5 6">
    <name type="scientific">Monoraphidium neglectum</name>
    <dbReference type="NCBI Taxonomy" id="145388"/>
    <lineage>
        <taxon>Eukaryota</taxon>
        <taxon>Viridiplantae</taxon>
        <taxon>Chlorophyta</taxon>
        <taxon>core chlorophytes</taxon>
        <taxon>Chlorophyceae</taxon>
        <taxon>CS clade</taxon>
        <taxon>Sphaeropleales</taxon>
        <taxon>Selenastraceae</taxon>
        <taxon>Monoraphidium</taxon>
    </lineage>
</organism>
<reference evidence="5 6" key="1">
    <citation type="journal article" date="2013" name="BMC Genomics">
        <title>Reconstruction of the lipid metabolism for the microalga Monoraphidium neglectum from its genome sequence reveals characteristics suitable for biofuel production.</title>
        <authorList>
            <person name="Bogen C."/>
            <person name="Al-Dilaimi A."/>
            <person name="Albersmeier A."/>
            <person name="Wichmann J."/>
            <person name="Grundmann M."/>
            <person name="Rupp O."/>
            <person name="Lauersen K.J."/>
            <person name="Blifernez-Klassen O."/>
            <person name="Kalinowski J."/>
            <person name="Goesmann A."/>
            <person name="Mussgnug J.H."/>
            <person name="Kruse O."/>
        </authorList>
    </citation>
    <scope>NUCLEOTIDE SEQUENCE [LARGE SCALE GENOMIC DNA]</scope>
    <source>
        <strain evidence="5 6">SAG 48.87</strain>
    </source>
</reference>
<dbReference type="Pfam" id="PF02582">
    <property type="entry name" value="DUF155"/>
    <property type="match status" value="1"/>
</dbReference>
<evidence type="ECO:0000313" key="5">
    <source>
        <dbReference type="EMBL" id="KIZ04381.1"/>
    </source>
</evidence>
<dbReference type="AlphaFoldDB" id="A0A0D2NH75"/>
<keyword evidence="6" id="KW-1185">Reference proteome</keyword>
<evidence type="ECO:0000256" key="1">
    <source>
        <dbReference type="ARBA" id="ARBA00008306"/>
    </source>
</evidence>